<accession>A0A317EEG4</accession>
<name>A0A317EEG4_9PROT</name>
<keyword evidence="1 2" id="KW-0732">Signal</keyword>
<dbReference type="InterPro" id="IPR052910">
    <property type="entry name" value="ABC-Purine-Binding"/>
</dbReference>
<evidence type="ECO:0000256" key="2">
    <source>
        <dbReference type="SAM" id="SignalP"/>
    </source>
</evidence>
<dbReference type="Gene3D" id="3.40.50.2300">
    <property type="match status" value="2"/>
</dbReference>
<dbReference type="Proteomes" id="UP000245461">
    <property type="component" value="Unassembled WGS sequence"/>
</dbReference>
<gene>
    <name evidence="4" type="ORF">DKG74_05990</name>
</gene>
<evidence type="ECO:0000313" key="4">
    <source>
        <dbReference type="EMBL" id="PWR25309.1"/>
    </source>
</evidence>
<dbReference type="GO" id="GO:0005886">
    <property type="term" value="C:plasma membrane"/>
    <property type="evidence" value="ECO:0007669"/>
    <property type="project" value="InterPro"/>
</dbReference>
<feature type="signal peptide" evidence="2">
    <location>
        <begin position="1"/>
        <end position="24"/>
    </location>
</feature>
<organism evidence="4 5">
    <name type="scientific">Zavarzinia aquatilis</name>
    <dbReference type="NCBI Taxonomy" id="2211142"/>
    <lineage>
        <taxon>Bacteria</taxon>
        <taxon>Pseudomonadati</taxon>
        <taxon>Pseudomonadota</taxon>
        <taxon>Alphaproteobacteria</taxon>
        <taxon>Rhodospirillales</taxon>
        <taxon>Zavarziniaceae</taxon>
        <taxon>Zavarzinia</taxon>
    </lineage>
</organism>
<evidence type="ECO:0000313" key="5">
    <source>
        <dbReference type="Proteomes" id="UP000245461"/>
    </source>
</evidence>
<dbReference type="EMBL" id="QGLE01000002">
    <property type="protein sequence ID" value="PWR25309.1"/>
    <property type="molecule type" value="Genomic_DNA"/>
</dbReference>
<dbReference type="Pfam" id="PF02608">
    <property type="entry name" value="Bmp"/>
    <property type="match status" value="1"/>
</dbReference>
<evidence type="ECO:0000259" key="3">
    <source>
        <dbReference type="Pfam" id="PF02608"/>
    </source>
</evidence>
<evidence type="ECO:0000256" key="1">
    <source>
        <dbReference type="ARBA" id="ARBA00022729"/>
    </source>
</evidence>
<dbReference type="OrthoDB" id="9781639at2"/>
<feature type="chain" id="PRO_5016445075" evidence="2">
    <location>
        <begin position="25"/>
        <end position="341"/>
    </location>
</feature>
<protein>
    <submittedName>
        <fullName evidence="4">BMP family ABC transporter substrate-binding protein</fullName>
    </submittedName>
</protein>
<sequence>MQIRLKWKAFIAAFLFSTAPVTLAQADPPKQLRIAVIIGNGPESAWDGTFLEALERVKKAKPHDLTITTKVSDPLWGNDVESAMRLYAQSGQFDIIWGHSTYSDQIAQLKDEFPDLMFVMTGSGNAPLGGNVYWNYKRVHEPAYLLGVLAGHATTSGVVGSVGTLPADDVNDEINAFFAGARSVNPGIVTKVAFIQSWYDPAKAAEYMNSQIAAGVDVMFSLVDNFSPCDEHKETVVCIGNFRDDWQRSPRILSAPLALWDPDIERLVDVWYDHEANGTPYAGNTQMLWSTMAEGGAAVASFHGRESLVPAKAIAAFEAAKAAYDAGKLQIPLDVSLPVSK</sequence>
<comment type="caution">
    <text evidence="4">The sequence shown here is derived from an EMBL/GenBank/DDBJ whole genome shotgun (WGS) entry which is preliminary data.</text>
</comment>
<feature type="domain" description="ABC transporter substrate-binding protein PnrA-like" evidence="3">
    <location>
        <begin position="45"/>
        <end position="223"/>
    </location>
</feature>
<dbReference type="InterPro" id="IPR003760">
    <property type="entry name" value="PnrA-like"/>
</dbReference>
<proteinExistence type="predicted"/>
<dbReference type="PANTHER" id="PTHR43208">
    <property type="entry name" value="ABC TRANSPORTER SUBSTRATE-BINDING PROTEIN"/>
    <property type="match status" value="1"/>
</dbReference>
<keyword evidence="5" id="KW-1185">Reference proteome</keyword>
<dbReference type="AlphaFoldDB" id="A0A317EEG4"/>
<reference evidence="4 5" key="1">
    <citation type="submission" date="2018-05" db="EMBL/GenBank/DDBJ databases">
        <title>Zavarzinia sp. HR-AS.</title>
        <authorList>
            <person name="Lee Y."/>
            <person name="Jeon C.O."/>
        </authorList>
    </citation>
    <scope>NUCLEOTIDE SEQUENCE [LARGE SCALE GENOMIC DNA]</scope>
    <source>
        <strain evidence="4 5">HR-AS</strain>
    </source>
</reference>
<dbReference type="PANTHER" id="PTHR43208:SF1">
    <property type="entry name" value="ABC TRANSPORTER SUBSTRATE-BINDING PROTEIN"/>
    <property type="match status" value="1"/>
</dbReference>
<dbReference type="RefSeq" id="WP_109903627.1">
    <property type="nucleotide sequence ID" value="NZ_QGLE01000002.1"/>
</dbReference>